<evidence type="ECO:0000313" key="5">
    <source>
        <dbReference type="EMBL" id="PIA51903.1"/>
    </source>
</evidence>
<dbReference type="PANTHER" id="PTHR13213:SF2">
    <property type="entry name" value="MYB-BINDING PROTEIN 1A"/>
    <property type="match status" value="1"/>
</dbReference>
<dbReference type="SUPFAM" id="SSF48371">
    <property type="entry name" value="ARM repeat"/>
    <property type="match status" value="1"/>
</dbReference>
<sequence>MGNKKRSSSSENDSEDEVEIPIDNVSSKSSKKPVKTDEDGDKPLPINVLPNSDKPMERRKKRKALDKTRHKSSSSSGNVEEKPKVIEEDVIREQQQQQPLVSSSSGSFPEFNIGVFRDLVSADSLAREAAALKLVINLHEVQKAYDKCDKKEVGEGGLQLEAEKDDGLKNCAPSVRYAIRRLIRGVSSSRECARQGFAMGLTILVGTLPSIKVDSLMKLIVDILEVTSSMKGQEARDCLLGRLFAYGALARSGRIAEEWMKDNNNPYVKEFTSLVILLAGKKRYLQEPAVTVILNLIEKLPVEALLNQVLEAPGMHEWFQKATEVGNPDALLLALKMREKISGDTETFRTLLPYPFSPNKMFASDHLSTLISCFKESTFCQPRVHTMWPVLINILLPDVAKQEDDTAMGLVSNKKHKKSRKYNSSEEEIAKNLRSFCEIVIEGSLLLSSHDRKHLAFDVLLLLLPRLPPSCVQIVLSHRLVQGLMDILSTKDSWLYKVAQHFLKELLNWKHSSGKFDCITHTRLVKDLMGEFNTGSGCMLFVQNLVSMFVEEGHEAEEPSDQSQTMDDNSEIGSVEDKDSAGTSGTPEFLKGWVIDSLPRVLKYPKLDMEAKFMVQKEIMKFLAVQGLFSASLGTEVTSFELQEKFKWPKVATSSALRRMCVEQLQLLLANAQKGEGSHSVSIGLDLNDLGSYFMRFLSTLCNIPSVSLFRPLSNEDDDAFKKLQAMEAQLAREERNTAPGKNANRVHAMRYLLIQLMLQVFLRPGEFSESASELVICCKKAFSSPDILDESGNEDNDVLDDGGTPKLMDVLVDTLLSLLPQSSAPLNSAVEQVFKSFSNDITDTGLLQMLRVIRKDIKPPRHQATDSEEDDDDDEDLLGIEEAEETDEADAVEIGDSDEEADDSEVIAGVDAMGDEVHDGSDESDGGMDDEAMFRMDSYLVRIFRERKNQAGGETAHAQLVLFKLRVLSLVEIFLHENPGKPQVLTVYSYLAKAFVNPQTAESSEQLAQRIWGILQKKIFKAKEYPKGGDIQLPTLESLLEKNLNLASKPFSKRKSAANPLNKKQSASLARYKMIASLAQTSTHWLLKIIHSKDYPEPQLRGVLDVFRRVLTKYFDSKKSQLKPGFVKEVFRRQPWVGHLLFGFLLEKCGSVKSEVRLVKALDPVEEILKYSLSGKGDGENKAVPLKFFKTHLQSLSGLIGKLVISWPEKQSRRAQVRRFCGQTLKLVTKYNLTKEFLIVLKQDAYNACEAKLGDLFIPFKKPE</sequence>
<dbReference type="Proteomes" id="UP000230069">
    <property type="component" value="Unassembled WGS sequence"/>
</dbReference>
<dbReference type="PANTHER" id="PTHR13213">
    <property type="entry name" value="MYB-BINDING PROTEIN 1A FAMILY MEMBER"/>
    <property type="match status" value="1"/>
</dbReference>
<comment type="similarity">
    <text evidence="2">Belongs to the MYBBP1A family.</text>
</comment>
<reference evidence="5 6" key="1">
    <citation type="submission" date="2017-09" db="EMBL/GenBank/DDBJ databases">
        <title>WGS assembly of Aquilegia coerulea Goldsmith.</title>
        <authorList>
            <person name="Hodges S."/>
            <person name="Kramer E."/>
            <person name="Nordborg M."/>
            <person name="Tomkins J."/>
            <person name="Borevitz J."/>
            <person name="Derieg N."/>
            <person name="Yan J."/>
            <person name="Mihaltcheva S."/>
            <person name="Hayes R.D."/>
            <person name="Rokhsar D."/>
        </authorList>
    </citation>
    <scope>NUCLEOTIDE SEQUENCE [LARGE SCALE GENOMIC DNA]</scope>
    <source>
        <strain evidence="6">cv. Goldsmith</strain>
    </source>
</reference>
<evidence type="ECO:0000256" key="2">
    <source>
        <dbReference type="ARBA" id="ARBA00006809"/>
    </source>
</evidence>
<dbReference type="AlphaFoldDB" id="A0A2G5E818"/>
<evidence type="ECO:0000256" key="3">
    <source>
        <dbReference type="ARBA" id="ARBA00023242"/>
    </source>
</evidence>
<dbReference type="FunCoup" id="A0A2G5E818">
    <property type="interactions" value="3006"/>
</dbReference>
<dbReference type="GO" id="GO:0003677">
    <property type="term" value="F:DNA binding"/>
    <property type="evidence" value="ECO:0007669"/>
    <property type="project" value="InterPro"/>
</dbReference>
<name>A0A2G5E818_AQUCA</name>
<organism evidence="5 6">
    <name type="scientific">Aquilegia coerulea</name>
    <name type="common">Rocky mountain columbine</name>
    <dbReference type="NCBI Taxonomy" id="218851"/>
    <lineage>
        <taxon>Eukaryota</taxon>
        <taxon>Viridiplantae</taxon>
        <taxon>Streptophyta</taxon>
        <taxon>Embryophyta</taxon>
        <taxon>Tracheophyta</taxon>
        <taxon>Spermatophyta</taxon>
        <taxon>Magnoliopsida</taxon>
        <taxon>Ranunculales</taxon>
        <taxon>Ranunculaceae</taxon>
        <taxon>Thalictroideae</taxon>
        <taxon>Aquilegia</taxon>
    </lineage>
</organism>
<dbReference type="InParanoid" id="A0A2G5E818"/>
<dbReference type="InterPro" id="IPR007015">
    <property type="entry name" value="DNA_pol_V/MYBBP1A"/>
</dbReference>
<feature type="compositionally biased region" description="Basic residues" evidence="4">
    <location>
        <begin position="57"/>
        <end position="72"/>
    </location>
</feature>
<evidence type="ECO:0000313" key="6">
    <source>
        <dbReference type="Proteomes" id="UP000230069"/>
    </source>
</evidence>
<dbReference type="GO" id="GO:0006355">
    <property type="term" value="P:regulation of DNA-templated transcription"/>
    <property type="evidence" value="ECO:0007669"/>
    <property type="project" value="InterPro"/>
</dbReference>
<evidence type="ECO:0000256" key="4">
    <source>
        <dbReference type="SAM" id="MobiDB-lite"/>
    </source>
</evidence>
<accession>A0A2G5E818</accession>
<dbReference type="GO" id="GO:0005730">
    <property type="term" value="C:nucleolus"/>
    <property type="evidence" value="ECO:0007669"/>
    <property type="project" value="InterPro"/>
</dbReference>
<evidence type="ECO:0008006" key="7">
    <source>
        <dbReference type="Google" id="ProtNLM"/>
    </source>
</evidence>
<dbReference type="InterPro" id="IPR016024">
    <property type="entry name" value="ARM-type_fold"/>
</dbReference>
<keyword evidence="6" id="KW-1185">Reference proteome</keyword>
<keyword evidence="3" id="KW-0539">Nucleus</keyword>
<feature type="region of interest" description="Disordered" evidence="4">
    <location>
        <begin position="883"/>
        <end position="903"/>
    </location>
</feature>
<gene>
    <name evidence="5" type="ORF">AQUCO_01000044v1</name>
</gene>
<dbReference type="OrthoDB" id="342531at2759"/>
<feature type="region of interest" description="Disordered" evidence="4">
    <location>
        <begin position="1"/>
        <end position="84"/>
    </location>
</feature>
<feature type="region of interest" description="Disordered" evidence="4">
    <location>
        <begin position="553"/>
        <end position="584"/>
    </location>
</feature>
<proteinExistence type="inferred from homology"/>
<dbReference type="STRING" id="218851.A0A2G5E818"/>
<dbReference type="Pfam" id="PF04931">
    <property type="entry name" value="DNA_pol_phi"/>
    <property type="match status" value="1"/>
</dbReference>
<evidence type="ECO:0000256" key="1">
    <source>
        <dbReference type="ARBA" id="ARBA00004123"/>
    </source>
</evidence>
<protein>
    <recommendedName>
        <fullName evidence="7">DNA polymerase V</fullName>
    </recommendedName>
</protein>
<dbReference type="EMBL" id="KZ305027">
    <property type="protein sequence ID" value="PIA51903.1"/>
    <property type="molecule type" value="Genomic_DNA"/>
</dbReference>
<comment type="subcellular location">
    <subcellularLocation>
        <location evidence="1">Nucleus</location>
    </subcellularLocation>
</comment>